<name>A0A9D4ZFB6_ADICA</name>
<keyword evidence="3" id="KW-1185">Reference proteome</keyword>
<dbReference type="Proteomes" id="UP000886520">
    <property type="component" value="Chromosome 14"/>
</dbReference>
<organism evidence="2 3">
    <name type="scientific">Adiantum capillus-veneris</name>
    <name type="common">Maidenhair fern</name>
    <dbReference type="NCBI Taxonomy" id="13818"/>
    <lineage>
        <taxon>Eukaryota</taxon>
        <taxon>Viridiplantae</taxon>
        <taxon>Streptophyta</taxon>
        <taxon>Embryophyta</taxon>
        <taxon>Tracheophyta</taxon>
        <taxon>Polypodiopsida</taxon>
        <taxon>Polypodiidae</taxon>
        <taxon>Polypodiales</taxon>
        <taxon>Pteridineae</taxon>
        <taxon>Pteridaceae</taxon>
        <taxon>Vittarioideae</taxon>
        <taxon>Adiantum</taxon>
    </lineage>
</organism>
<evidence type="ECO:0000313" key="2">
    <source>
        <dbReference type="EMBL" id="KAI5070661.1"/>
    </source>
</evidence>
<feature type="region of interest" description="Disordered" evidence="1">
    <location>
        <begin position="1"/>
        <end position="20"/>
    </location>
</feature>
<dbReference type="AlphaFoldDB" id="A0A9D4ZFB6"/>
<protein>
    <submittedName>
        <fullName evidence="2">Uncharacterized protein</fullName>
    </submittedName>
</protein>
<comment type="caution">
    <text evidence="2">The sequence shown here is derived from an EMBL/GenBank/DDBJ whole genome shotgun (WGS) entry which is preliminary data.</text>
</comment>
<sequence>MKEALGVWDSMNDGEREMKGPKDVSLKNVLAEAMDAYMVTKAECIATIQRTIDEGYDAHRQHVLEKDPSEKETFNDEDNNANLSSTPIQWSIGSRPHHDAIIISPTPNIITSSTLVISNGEIHLDSSSSDIGLMQERYEGGSSIQFRSQRSTILFEVDVTLVNAIMDEKASMRTRNIFMM</sequence>
<evidence type="ECO:0000313" key="3">
    <source>
        <dbReference type="Proteomes" id="UP000886520"/>
    </source>
</evidence>
<gene>
    <name evidence="2" type="ORF">GOP47_0015004</name>
</gene>
<dbReference type="EMBL" id="JABFUD020000014">
    <property type="protein sequence ID" value="KAI5070661.1"/>
    <property type="molecule type" value="Genomic_DNA"/>
</dbReference>
<evidence type="ECO:0000256" key="1">
    <source>
        <dbReference type="SAM" id="MobiDB-lite"/>
    </source>
</evidence>
<proteinExistence type="predicted"/>
<reference evidence="2" key="1">
    <citation type="submission" date="2021-01" db="EMBL/GenBank/DDBJ databases">
        <title>Adiantum capillus-veneris genome.</title>
        <authorList>
            <person name="Fang Y."/>
            <person name="Liao Q."/>
        </authorList>
    </citation>
    <scope>NUCLEOTIDE SEQUENCE</scope>
    <source>
        <strain evidence="2">H3</strain>
        <tissue evidence="2">Leaf</tissue>
    </source>
</reference>
<accession>A0A9D4ZFB6</accession>